<comment type="similarity">
    <text evidence="1 3">Belongs to the UPF0165 family.</text>
</comment>
<dbReference type="Gene3D" id="4.10.1150.10">
    <property type="entry name" value="AF2212/PG0164-like"/>
    <property type="match status" value="1"/>
</dbReference>
<evidence type="ECO:0000313" key="5">
    <source>
        <dbReference type="Proteomes" id="UP001341135"/>
    </source>
</evidence>
<gene>
    <name evidence="4" type="ORF">PABY_19650</name>
</gene>
<dbReference type="Proteomes" id="UP001341135">
    <property type="component" value="Chromosome"/>
</dbReference>
<reference evidence="4 5" key="1">
    <citation type="submission" date="2023-09" db="EMBL/GenBank/DDBJ databases">
        <title>Pyrofollis japonicus gen. nov. sp. nov., a novel member of the family Pyrodictiaceae isolated from the Iheya North hydrothermal field.</title>
        <authorList>
            <person name="Miyazaki U."/>
            <person name="Sanari M."/>
            <person name="Tame A."/>
            <person name="Kitajima M."/>
            <person name="Okamoto A."/>
            <person name="Sawayama S."/>
            <person name="Miyazaki J."/>
            <person name="Takai K."/>
            <person name="Nakagawa S."/>
        </authorList>
    </citation>
    <scope>NUCLEOTIDE SEQUENCE [LARGE SCALE GENOMIC DNA]</scope>
    <source>
        <strain evidence="4 5">AV2</strain>
    </source>
</reference>
<evidence type="ECO:0000313" key="4">
    <source>
        <dbReference type="EMBL" id="BES82398.1"/>
    </source>
</evidence>
<evidence type="ECO:0000256" key="3">
    <source>
        <dbReference type="RuleBase" id="RU368051"/>
    </source>
</evidence>
<name>A0ABN6ZQB0_9CREN</name>
<dbReference type="InterPro" id="IPR024069">
    <property type="entry name" value="AF2212-like_dom_sf"/>
</dbReference>
<dbReference type="InterPro" id="IPR008203">
    <property type="entry name" value="AF2212-like"/>
</dbReference>
<organism evidence="4 5">
    <name type="scientific">Pyrodictium abyssi</name>
    <dbReference type="NCBI Taxonomy" id="54256"/>
    <lineage>
        <taxon>Archaea</taxon>
        <taxon>Thermoproteota</taxon>
        <taxon>Thermoprotei</taxon>
        <taxon>Desulfurococcales</taxon>
        <taxon>Pyrodictiaceae</taxon>
        <taxon>Pyrodictium</taxon>
    </lineage>
</organism>
<evidence type="ECO:0000256" key="1">
    <source>
        <dbReference type="ARBA" id="ARBA00006615"/>
    </source>
</evidence>
<comment type="function">
    <text evidence="3">Antitoxin component of a type II toxin-antitoxin (TA) system.</text>
</comment>
<sequence>MAGEAVVEAVYERGVLRLLRPLDLPDGARVVVRIVEAGRPPRGLLEVLDEIAREYRGRAREDPLEAFLRERR</sequence>
<dbReference type="Pfam" id="PF01954">
    <property type="entry name" value="AF2212-like"/>
    <property type="match status" value="1"/>
</dbReference>
<accession>A0ABN6ZQB0</accession>
<keyword evidence="5" id="KW-1185">Reference proteome</keyword>
<dbReference type="SUPFAM" id="SSF141694">
    <property type="entry name" value="AF2212/PG0164-like"/>
    <property type="match status" value="1"/>
</dbReference>
<protein>
    <recommendedName>
        <fullName evidence="3">Antitoxin</fullName>
    </recommendedName>
</protein>
<evidence type="ECO:0000256" key="2">
    <source>
        <dbReference type="ARBA" id="ARBA00022649"/>
    </source>
</evidence>
<proteinExistence type="inferred from homology"/>
<dbReference type="EMBL" id="AP028907">
    <property type="protein sequence ID" value="BES82398.1"/>
    <property type="molecule type" value="Genomic_DNA"/>
</dbReference>
<keyword evidence="2 3" id="KW-1277">Toxin-antitoxin system</keyword>